<dbReference type="GeneID" id="112694455"/>
<dbReference type="PROSITE" id="PS50878">
    <property type="entry name" value="RT_POL"/>
    <property type="match status" value="1"/>
</dbReference>
<dbReference type="GO" id="GO:0071897">
    <property type="term" value="P:DNA biosynthetic process"/>
    <property type="evidence" value="ECO:0007669"/>
    <property type="project" value="UniProtKB-ARBA"/>
</dbReference>
<dbReference type="PANTHER" id="PTHR47027:SF29">
    <property type="entry name" value="C2H2-TYPE DOMAIN-CONTAINING PROTEIN"/>
    <property type="match status" value="1"/>
</dbReference>
<name>A0A8B8GRI1_9HEMI</name>
<evidence type="ECO:0000313" key="2">
    <source>
        <dbReference type="Proteomes" id="UP000694846"/>
    </source>
</evidence>
<feature type="domain" description="Reverse transcriptase" evidence="1">
    <location>
        <begin position="1"/>
        <end position="156"/>
    </location>
</feature>
<dbReference type="RefSeq" id="XP_025425703.1">
    <property type="nucleotide sequence ID" value="XM_025569918.1"/>
</dbReference>
<proteinExistence type="predicted"/>
<dbReference type="Gene3D" id="3.30.70.270">
    <property type="match status" value="1"/>
</dbReference>
<dbReference type="Pfam" id="PF00078">
    <property type="entry name" value="RVT_1"/>
    <property type="match status" value="1"/>
</dbReference>
<sequence>MKEFHFPQKLVNLVSISVMEILIRVQIGNLVTDPTTVNLKLKQGDSLSPILFNVGLEKVIREMKISPNEGIRLQDTSIGLLAYADDIVLMEESQDKLKYLFSKLYKAASKVGLCVNEGKTEYMFLSRRRIPFCQSIKIDQYEFKRVEQFIYLSSILSEKNNVAIEVAARIQAGNKCYYGLTKCMDRKHGHSEKWTSIDSWSLKEKCCGKYMARSKMK</sequence>
<dbReference type="InterPro" id="IPR043128">
    <property type="entry name" value="Rev_trsase/Diguanyl_cyclase"/>
</dbReference>
<dbReference type="OrthoDB" id="6625104at2759"/>
<reference evidence="3" key="1">
    <citation type="submission" date="2025-08" db="UniProtKB">
        <authorList>
            <consortium name="RefSeq"/>
        </authorList>
    </citation>
    <scope>IDENTIFICATION</scope>
    <source>
        <tissue evidence="3">Whole body</tissue>
    </source>
</reference>
<dbReference type="Proteomes" id="UP000694846">
    <property type="component" value="Unplaced"/>
</dbReference>
<dbReference type="AlphaFoldDB" id="A0A8B8GRI1"/>
<accession>A0A8B8GRI1</accession>
<keyword evidence="2" id="KW-1185">Reference proteome</keyword>
<gene>
    <name evidence="3" type="primary">LOC112694455</name>
</gene>
<evidence type="ECO:0000259" key="1">
    <source>
        <dbReference type="PROSITE" id="PS50878"/>
    </source>
</evidence>
<dbReference type="SUPFAM" id="SSF56672">
    <property type="entry name" value="DNA/RNA polymerases"/>
    <property type="match status" value="1"/>
</dbReference>
<dbReference type="InterPro" id="IPR000477">
    <property type="entry name" value="RT_dom"/>
</dbReference>
<dbReference type="PANTHER" id="PTHR47027">
    <property type="entry name" value="REVERSE TRANSCRIPTASE DOMAIN-CONTAINING PROTEIN"/>
    <property type="match status" value="1"/>
</dbReference>
<evidence type="ECO:0000313" key="3">
    <source>
        <dbReference type="RefSeq" id="XP_025425703.1"/>
    </source>
</evidence>
<dbReference type="InterPro" id="IPR043502">
    <property type="entry name" value="DNA/RNA_pol_sf"/>
</dbReference>
<protein>
    <submittedName>
        <fullName evidence="3">Uncharacterized protein LOC112694455</fullName>
    </submittedName>
</protein>
<organism evidence="2 3">
    <name type="scientific">Sipha flava</name>
    <name type="common">yellow sugarcane aphid</name>
    <dbReference type="NCBI Taxonomy" id="143950"/>
    <lineage>
        <taxon>Eukaryota</taxon>
        <taxon>Metazoa</taxon>
        <taxon>Ecdysozoa</taxon>
        <taxon>Arthropoda</taxon>
        <taxon>Hexapoda</taxon>
        <taxon>Insecta</taxon>
        <taxon>Pterygota</taxon>
        <taxon>Neoptera</taxon>
        <taxon>Paraneoptera</taxon>
        <taxon>Hemiptera</taxon>
        <taxon>Sternorrhyncha</taxon>
        <taxon>Aphidomorpha</taxon>
        <taxon>Aphidoidea</taxon>
        <taxon>Aphididae</taxon>
        <taxon>Sipha</taxon>
    </lineage>
</organism>